<keyword evidence="4 6" id="KW-0067">ATP-binding</keyword>
<evidence type="ECO:0000313" key="6">
    <source>
        <dbReference type="EMBL" id="SHE73102.1"/>
    </source>
</evidence>
<dbReference type="EMBL" id="FQVI01000005">
    <property type="protein sequence ID" value="SHE73102.1"/>
    <property type="molecule type" value="Genomic_DNA"/>
</dbReference>
<evidence type="ECO:0000256" key="4">
    <source>
        <dbReference type="ARBA" id="ARBA00022840"/>
    </source>
</evidence>
<dbReference type="GO" id="GO:0016887">
    <property type="term" value="F:ATP hydrolysis activity"/>
    <property type="evidence" value="ECO:0007669"/>
    <property type="project" value="InterPro"/>
</dbReference>
<dbReference type="GO" id="GO:0005524">
    <property type="term" value="F:ATP binding"/>
    <property type="evidence" value="ECO:0007669"/>
    <property type="project" value="UniProtKB-KW"/>
</dbReference>
<dbReference type="STRING" id="1122155.SAMN02745158_01356"/>
<evidence type="ECO:0000259" key="5">
    <source>
        <dbReference type="PROSITE" id="PS50893"/>
    </source>
</evidence>
<dbReference type="Pfam" id="PF00005">
    <property type="entry name" value="ABC_tran"/>
    <property type="match status" value="1"/>
</dbReference>
<dbReference type="InterPro" id="IPR003439">
    <property type="entry name" value="ABC_transporter-like_ATP-bd"/>
</dbReference>
<keyword evidence="3" id="KW-0547">Nucleotide-binding</keyword>
<keyword evidence="7" id="KW-1185">Reference proteome</keyword>
<dbReference type="InterPro" id="IPR027417">
    <property type="entry name" value="P-loop_NTPase"/>
</dbReference>
<reference evidence="6 7" key="1">
    <citation type="submission" date="2016-11" db="EMBL/GenBank/DDBJ databases">
        <authorList>
            <person name="Jaros S."/>
            <person name="Januszkiewicz K."/>
            <person name="Wedrychowicz H."/>
        </authorList>
    </citation>
    <scope>NUCLEOTIDE SEQUENCE [LARGE SCALE GENOMIC DNA]</scope>
    <source>
        <strain evidence="6 7">DSM 17459</strain>
    </source>
</reference>
<dbReference type="PROSITE" id="PS50893">
    <property type="entry name" value="ABC_TRANSPORTER_2"/>
    <property type="match status" value="1"/>
</dbReference>
<keyword evidence="2" id="KW-0813">Transport</keyword>
<dbReference type="SUPFAM" id="SSF52540">
    <property type="entry name" value="P-loop containing nucleoside triphosphate hydrolases"/>
    <property type="match status" value="1"/>
</dbReference>
<sequence>MRIEMLGIEKWYRKKQVLNGLEWRLEPGMYGLLGKNGAGKTTLMRILASILKPDAGEIRVDGSPIRDIKEYRRRIGYLPQEFAVYPEMRVTEVLEYLAVLSELPRAAYRPRIKALLKQVNLEEQAAKRVRQLSGGMKRRLGIAQALLTDPELLIVDEPTAGLDPEERIRFRSLLTASARDRIVLLSTHIPGDVEAACGQAAVLDGGRFLFRGSCRELAEKAEGKVWQLEVPAAEEETWRQKCEVLEIQGQGKELRLKILADKAPDPKAERCGGNVENGYMVLIRSQEKGGLG</sequence>
<evidence type="ECO:0000313" key="7">
    <source>
        <dbReference type="Proteomes" id="UP000184245"/>
    </source>
</evidence>
<protein>
    <submittedName>
        <fullName evidence="6">ABC-2 type transport system ATP-binding protein</fullName>
    </submittedName>
</protein>
<dbReference type="InterPro" id="IPR003593">
    <property type="entry name" value="AAA+_ATPase"/>
</dbReference>
<evidence type="ECO:0000256" key="3">
    <source>
        <dbReference type="ARBA" id="ARBA00022741"/>
    </source>
</evidence>
<dbReference type="Gene3D" id="3.40.50.300">
    <property type="entry name" value="P-loop containing nucleotide triphosphate hydrolases"/>
    <property type="match status" value="1"/>
</dbReference>
<dbReference type="SMART" id="SM00382">
    <property type="entry name" value="AAA"/>
    <property type="match status" value="1"/>
</dbReference>
<dbReference type="RefSeq" id="WP_072850214.1">
    <property type="nucleotide sequence ID" value="NZ_FQVI01000005.1"/>
</dbReference>
<evidence type="ECO:0000256" key="1">
    <source>
        <dbReference type="ARBA" id="ARBA00005417"/>
    </source>
</evidence>
<dbReference type="PANTHER" id="PTHR43335">
    <property type="entry name" value="ABC TRANSPORTER, ATP-BINDING PROTEIN"/>
    <property type="match status" value="1"/>
</dbReference>
<organism evidence="6 7">
    <name type="scientific">Lactonifactor longoviformis DSM 17459</name>
    <dbReference type="NCBI Taxonomy" id="1122155"/>
    <lineage>
        <taxon>Bacteria</taxon>
        <taxon>Bacillati</taxon>
        <taxon>Bacillota</taxon>
        <taxon>Clostridia</taxon>
        <taxon>Eubacteriales</taxon>
        <taxon>Clostridiaceae</taxon>
        <taxon>Lactonifactor</taxon>
    </lineage>
</organism>
<dbReference type="AlphaFoldDB" id="A0A1M4VWK2"/>
<proteinExistence type="inferred from homology"/>
<dbReference type="Proteomes" id="UP000184245">
    <property type="component" value="Unassembled WGS sequence"/>
</dbReference>
<dbReference type="InterPro" id="IPR017871">
    <property type="entry name" value="ABC_transporter-like_CS"/>
</dbReference>
<dbReference type="PROSITE" id="PS00211">
    <property type="entry name" value="ABC_TRANSPORTER_1"/>
    <property type="match status" value="1"/>
</dbReference>
<gene>
    <name evidence="6" type="ORF">SAMN02745158_01356</name>
</gene>
<dbReference type="OrthoDB" id="9775135at2"/>
<evidence type="ECO:0000256" key="2">
    <source>
        <dbReference type="ARBA" id="ARBA00022448"/>
    </source>
</evidence>
<comment type="similarity">
    <text evidence="1">Belongs to the ABC transporter superfamily.</text>
</comment>
<accession>A0A1M4VWK2</accession>
<feature type="domain" description="ABC transporter" evidence="5">
    <location>
        <begin position="3"/>
        <end position="230"/>
    </location>
</feature>
<name>A0A1M4VWK2_9CLOT</name>
<dbReference type="CDD" id="cd03264">
    <property type="entry name" value="ABC_drug_resistance_like"/>
    <property type="match status" value="1"/>
</dbReference>
<dbReference type="PANTHER" id="PTHR43335:SF2">
    <property type="entry name" value="ABC TRANSPORTER, ATP-BINDING PROTEIN"/>
    <property type="match status" value="1"/>
</dbReference>